<feature type="compositionally biased region" description="Low complexity" evidence="2">
    <location>
        <begin position="765"/>
        <end position="780"/>
    </location>
</feature>
<dbReference type="OrthoDB" id="73448at2759"/>
<feature type="compositionally biased region" description="Acidic residues" evidence="2">
    <location>
        <begin position="1495"/>
        <end position="1508"/>
    </location>
</feature>
<feature type="region of interest" description="Disordered" evidence="2">
    <location>
        <begin position="298"/>
        <end position="360"/>
    </location>
</feature>
<keyword evidence="4" id="KW-1185">Reference proteome</keyword>
<feature type="region of interest" description="Disordered" evidence="2">
    <location>
        <begin position="619"/>
        <end position="811"/>
    </location>
</feature>
<name>A0A9W7D3K1_9STRA</name>
<feature type="region of interest" description="Disordered" evidence="2">
    <location>
        <begin position="500"/>
        <end position="533"/>
    </location>
</feature>
<evidence type="ECO:0000313" key="3">
    <source>
        <dbReference type="EMBL" id="GMF52694.1"/>
    </source>
</evidence>
<proteinExistence type="predicted"/>
<feature type="compositionally biased region" description="Low complexity" evidence="2">
    <location>
        <begin position="10"/>
        <end position="31"/>
    </location>
</feature>
<feature type="region of interest" description="Disordered" evidence="2">
    <location>
        <begin position="1305"/>
        <end position="1330"/>
    </location>
</feature>
<accession>A0A9W7D3K1</accession>
<feature type="compositionally biased region" description="Low complexity" evidence="2">
    <location>
        <begin position="625"/>
        <end position="641"/>
    </location>
</feature>
<feature type="coiled-coil region" evidence="1">
    <location>
        <begin position="108"/>
        <end position="170"/>
    </location>
</feature>
<feature type="compositionally biased region" description="Polar residues" evidence="2">
    <location>
        <begin position="314"/>
        <end position="342"/>
    </location>
</feature>
<feature type="region of interest" description="Disordered" evidence="2">
    <location>
        <begin position="1450"/>
        <end position="1508"/>
    </location>
</feature>
<feature type="region of interest" description="Disordered" evidence="2">
    <location>
        <begin position="1"/>
        <end position="73"/>
    </location>
</feature>
<feature type="compositionally biased region" description="Basic residues" evidence="2">
    <location>
        <begin position="658"/>
        <end position="669"/>
    </location>
</feature>
<dbReference type="EMBL" id="BSXT01003127">
    <property type="protein sequence ID" value="GMF52694.1"/>
    <property type="molecule type" value="Genomic_DNA"/>
</dbReference>
<dbReference type="Proteomes" id="UP001165121">
    <property type="component" value="Unassembled WGS sequence"/>
</dbReference>
<feature type="compositionally biased region" description="Acidic residues" evidence="2">
    <location>
        <begin position="1450"/>
        <end position="1486"/>
    </location>
</feature>
<feature type="region of interest" description="Disordered" evidence="2">
    <location>
        <begin position="172"/>
        <end position="195"/>
    </location>
</feature>
<reference evidence="3" key="1">
    <citation type="submission" date="2023-04" db="EMBL/GenBank/DDBJ databases">
        <title>Phytophthora fragariaefolia NBRC 109709.</title>
        <authorList>
            <person name="Ichikawa N."/>
            <person name="Sato H."/>
            <person name="Tonouchi N."/>
        </authorList>
    </citation>
    <scope>NUCLEOTIDE SEQUENCE</scope>
    <source>
        <strain evidence="3">NBRC 109709</strain>
    </source>
</reference>
<organism evidence="3 4">
    <name type="scientific">Phytophthora fragariaefolia</name>
    <dbReference type="NCBI Taxonomy" id="1490495"/>
    <lineage>
        <taxon>Eukaryota</taxon>
        <taxon>Sar</taxon>
        <taxon>Stramenopiles</taxon>
        <taxon>Oomycota</taxon>
        <taxon>Peronosporomycetes</taxon>
        <taxon>Peronosporales</taxon>
        <taxon>Peronosporaceae</taxon>
        <taxon>Phytophthora</taxon>
    </lineage>
</organism>
<evidence type="ECO:0000256" key="1">
    <source>
        <dbReference type="SAM" id="Coils"/>
    </source>
</evidence>
<evidence type="ECO:0000256" key="2">
    <source>
        <dbReference type="SAM" id="MobiDB-lite"/>
    </source>
</evidence>
<evidence type="ECO:0000313" key="4">
    <source>
        <dbReference type="Proteomes" id="UP001165121"/>
    </source>
</evidence>
<protein>
    <submittedName>
        <fullName evidence="3">Unnamed protein product</fullName>
    </submittedName>
</protein>
<keyword evidence="1" id="KW-0175">Coiled coil</keyword>
<gene>
    <name evidence="3" type="ORF">Pfra01_002162900</name>
</gene>
<sequence>MASGLALPRSAHSSSDNNDNDDSISNGSASAPALHQPASASGDSSPEPGLDTHGPRSCPPALRGLEASRRRPLRGGDAVVSTLLPTRDSVNSLLTYLHELQVSEASLRKQLLQTKRHTEDELQESLAKLSELQRTMREVERDRLEVQQALQEKEQRIRELAAKLEKAEAIKTSGVSTREGPPGALKAGRGAEQESNVPALTLEALQSATPRRQSLTPQLHQQQCIDEQTTQDGVLSPHRPLWDPWASGGATPMKNLPPVFTIGATGLDPVVASTTPPGHSEVTTADDYELRSVLMSPRRVQGQARECDGGDPTQLENETTSAVSAVVQQKVGSSELPDQTPASEDDAPVLSPQEPQQQAYDSLETHGAVYDEPVQHRMALTDLPSPHDPLLYIGAMPPIHESPYEHQPDSDTLTENDAGNADIAKWDPQTGKEVLMSSVSFPPPIVNSVASILSPSSIDQQIIFPLQTKMSMELPLNQGGSVIADNERKFNTLPIPEPDLPAGDHGSIKAPPLNKSPVSPVISDNQSPKKAIPVNDTKSVISPKTATPVNDTKPAISKPVSLEALLVEFFTEVDKKRLKMAKAYGKRYAGREKWLFTELTKRYGAAKVGALKARFENGNSAAVPGTTTSSSSTSTSASSGTPNGQEKTKSADASGHQKPGRLGHPRHPQFFHPPTPASNVDLSANMPPVSSPLAVPSETEAADSQASEDVNGLVAVPSASEKMSPGEGARISPRERRAGGNIPPFSGPPSSFPVAENGSEEKESSPAAAANGPPAMSGPPRRMQREAPMGQFKRPSPPPPGGLGNNAAPMGLRQRHNASGVSTSQGQSNGGAEAPMVTLEGLLKDLYKKHQPDKLKNVPIVAKQYAGKERELVGLLKGKYGALSVKQLEENLEVLERAHRSRVGSTGPSKKRGCFVRTLSLVFWLSVLLYFSFGAVFVSFVVLDVWECHGLDNEEQEPESTDECAPLKEELESFTYERVCDYVAQSHPESCFCSEWKARENALWSSMSVEEFVNLARMVPFSPESFGAPLIATVKEQVPSQEFFDSYAKPVVDVSLDVGSFVWSSVMELAGFDEVSEGKSALVSDVVENDTVDVVSMDEESEIDALMESLEDVSGDMEIEGFASEVEATVEKSAETAFEVADATDAPQQVPSEEASSGPHDGLEVEAGVNAAPFDESVVVDGGDVLVGDEEAVFTTEDNLSIGSKEVEVEEADMADATMADTEPAAVPLAEEADVSVDVVEEESADVIDPEVKEAASEDDGLVDTSGKEMELVASREDDDGTFASVVEEVDVSVDTDMAVVEQSSEAAVTGNDGGESVGIVSEESSSESEEVVEMEVHQEGLDLSYPEIATEQTAEEEGVETVEDAFTGQDEESEVVPSDAEVESDVVSSNDDVVSFGLSEVDAEATESEVGFADVSISVEPVEDAELATNGSKEAVSSEIDIEINAEVTESEVEWVSEAESESEVDSVSESEVESVSEVESEVESEVGGLSEVTDAENMEEESAVHH</sequence>
<comment type="caution">
    <text evidence="3">The sequence shown here is derived from an EMBL/GenBank/DDBJ whole genome shotgun (WGS) entry which is preliminary data.</text>
</comment>